<gene>
    <name evidence="2" type="ORF">SAMN05920897_101214</name>
</gene>
<keyword evidence="1" id="KW-0732">Signal</keyword>
<dbReference type="RefSeq" id="WP_076487436.1">
    <property type="nucleotide sequence ID" value="NZ_FTMS01000001.1"/>
</dbReference>
<name>A0A1N6NEF1_9SPIO</name>
<proteinExistence type="predicted"/>
<sequence>MSRRGVFRTCRTLAVLLVVWGLCPGVARADTALQDREPLRVRSLRDETTRTVVGFFGPPSEVAPRATLASRDFLETLCPDDERLVAWLVNPEGKDLPLHDFSPRVQDYLPRELEEALSGARGFTAAYGVVPASGSARGEDDPREIVLFYRNKAFTLFLYHEEGARVDGEVLPRQWTRRRSLASGWGY</sequence>
<evidence type="ECO:0000256" key="1">
    <source>
        <dbReference type="SAM" id="SignalP"/>
    </source>
</evidence>
<dbReference type="AlphaFoldDB" id="A0A1N6NEF1"/>
<organism evidence="2 3">
    <name type="scientific">Alkalispirochaeta americana</name>
    <dbReference type="NCBI Taxonomy" id="159291"/>
    <lineage>
        <taxon>Bacteria</taxon>
        <taxon>Pseudomonadati</taxon>
        <taxon>Spirochaetota</taxon>
        <taxon>Spirochaetia</taxon>
        <taxon>Spirochaetales</taxon>
        <taxon>Spirochaetaceae</taxon>
        <taxon>Alkalispirochaeta</taxon>
    </lineage>
</organism>
<dbReference type="OrthoDB" id="9936765at2"/>
<dbReference type="STRING" id="159291.SAMN05920897_101214"/>
<feature type="signal peptide" evidence="1">
    <location>
        <begin position="1"/>
        <end position="29"/>
    </location>
</feature>
<evidence type="ECO:0000313" key="3">
    <source>
        <dbReference type="Proteomes" id="UP000186400"/>
    </source>
</evidence>
<protein>
    <submittedName>
        <fullName evidence="2">Uncharacterized protein</fullName>
    </submittedName>
</protein>
<reference evidence="2 3" key="1">
    <citation type="submission" date="2017-01" db="EMBL/GenBank/DDBJ databases">
        <authorList>
            <person name="Mah S.A."/>
            <person name="Swanson W.J."/>
            <person name="Moy G.W."/>
            <person name="Vacquier V.D."/>
        </authorList>
    </citation>
    <scope>NUCLEOTIDE SEQUENCE [LARGE SCALE GENOMIC DNA]</scope>
    <source>
        <strain evidence="2 3">ASpG1</strain>
    </source>
</reference>
<keyword evidence="3" id="KW-1185">Reference proteome</keyword>
<dbReference type="Proteomes" id="UP000186400">
    <property type="component" value="Unassembled WGS sequence"/>
</dbReference>
<dbReference type="EMBL" id="FTMS01000001">
    <property type="protein sequence ID" value="SIP90432.1"/>
    <property type="molecule type" value="Genomic_DNA"/>
</dbReference>
<accession>A0A1N6NEF1</accession>
<feature type="chain" id="PRO_5012591089" evidence="1">
    <location>
        <begin position="30"/>
        <end position="187"/>
    </location>
</feature>
<evidence type="ECO:0000313" key="2">
    <source>
        <dbReference type="EMBL" id="SIP90432.1"/>
    </source>
</evidence>